<evidence type="ECO:0000313" key="3">
    <source>
        <dbReference type="EMBL" id="MDM5147653.1"/>
    </source>
</evidence>
<dbReference type="Gene3D" id="3.40.50.12710">
    <property type="match status" value="1"/>
</dbReference>
<evidence type="ECO:0000313" key="4">
    <source>
        <dbReference type="Proteomes" id="UP001168167"/>
    </source>
</evidence>
<keyword evidence="1 3" id="KW-0489">Methyltransferase</keyword>
<dbReference type="PANTHER" id="PTHR12049">
    <property type="entry name" value="PROTEIN ARGININE METHYLTRANSFERASE NDUFAF7, MITOCHONDRIAL"/>
    <property type="match status" value="1"/>
</dbReference>
<dbReference type="GO" id="GO:0032259">
    <property type="term" value="P:methylation"/>
    <property type="evidence" value="ECO:0007669"/>
    <property type="project" value="UniProtKB-KW"/>
</dbReference>
<comment type="caution">
    <text evidence="3">The sequence shown here is derived from an EMBL/GenBank/DDBJ whole genome shotgun (WGS) entry which is preliminary data.</text>
</comment>
<dbReference type="Proteomes" id="UP001168167">
    <property type="component" value="Unassembled WGS sequence"/>
</dbReference>
<evidence type="ECO:0000256" key="2">
    <source>
        <dbReference type="ARBA" id="ARBA00022679"/>
    </source>
</evidence>
<dbReference type="EMBL" id="JANQAO010000003">
    <property type="protein sequence ID" value="MDM5147653.1"/>
    <property type="molecule type" value="Genomic_DNA"/>
</dbReference>
<gene>
    <name evidence="3" type="ORF">NQX30_04620</name>
</gene>
<dbReference type="SUPFAM" id="SSF53335">
    <property type="entry name" value="S-adenosyl-L-methionine-dependent methyltransferases"/>
    <property type="match status" value="1"/>
</dbReference>
<dbReference type="InterPro" id="IPR003788">
    <property type="entry name" value="NDUFAF7"/>
</dbReference>
<dbReference type="InterPro" id="IPR029063">
    <property type="entry name" value="SAM-dependent_MTases_sf"/>
</dbReference>
<keyword evidence="2 3" id="KW-0808">Transferase</keyword>
<reference evidence="3" key="1">
    <citation type="submission" date="2022-08" db="EMBL/GenBank/DDBJ databases">
        <authorList>
            <person name="Dzunkova M."/>
            <person name="La Clair J."/>
            <person name="Tyml T."/>
            <person name="Doud D."/>
            <person name="Schulz F."/>
            <person name="Piquer S."/>
            <person name="Porcel Sanchis D."/>
            <person name="Osborn A."/>
            <person name="Robinson D."/>
            <person name="Louie K.B."/>
            <person name="Bowen B.P."/>
            <person name="Bowers R."/>
            <person name="Lee J."/>
            <person name="Arnau Llombart V."/>
            <person name="Diaz Villanueva W."/>
            <person name="Gosliner T."/>
            <person name="Northen T."/>
            <person name="Cheng J.-F."/>
            <person name="Burkart M.D."/>
            <person name="Woyke T."/>
        </authorList>
    </citation>
    <scope>NUCLEOTIDE SEQUENCE</scope>
    <source>
        <strain evidence="3">Df01</strain>
    </source>
</reference>
<sequence>MPESASAADVIQTAITDVNGWLRFDEYLNIALHHPQVGYYGGGKVRFGTAGDFVTAPVLSPLFGQSLAQQIAEVLRCVGGDVLELGAGDGQLAIDIMPMLQAASISHRYHILETSAALRARQASRLPASVQWLSSLPESFCGVIIANEVLDAVPFRLFAKHSGKWLERGVTIKKSTLHWQNRPADDDAVRQRLQNLALPDDYETEVNPRAEGLVRTLAQTLKAGAIFIIDYGFGRNEYYHPQRARGTMMCHRAHHSDTEPLHCPGEKDITTHVDFTAIAEAGLDGGATLAGYTTQANFLINNGITDLLAAADNTDAVAWTKLAAGAQKLLAPHEMGELFKCIAFGKDISLPLSGFTRNDRRYQL</sequence>
<reference evidence="3" key="2">
    <citation type="journal article" date="2023" name="Microbiome">
        <title>Synthase-selected sorting approach identifies a beta-lactone synthase in a nudibranch symbiotic bacterium.</title>
        <authorList>
            <person name="Dzunkova M."/>
            <person name="La Clair J.J."/>
            <person name="Tyml T."/>
            <person name="Doud D."/>
            <person name="Schulz F."/>
            <person name="Piquer-Esteban S."/>
            <person name="Porcel Sanchis D."/>
            <person name="Osborn A."/>
            <person name="Robinson D."/>
            <person name="Louie K.B."/>
            <person name="Bowen B.P."/>
            <person name="Bowers R.M."/>
            <person name="Lee J."/>
            <person name="Arnau V."/>
            <person name="Diaz-Villanueva W."/>
            <person name="Stepanauskas R."/>
            <person name="Gosliner T."/>
            <person name="Date S.V."/>
            <person name="Northen T.R."/>
            <person name="Cheng J.F."/>
            <person name="Burkart M.D."/>
            <person name="Woyke T."/>
        </authorList>
    </citation>
    <scope>NUCLEOTIDE SEQUENCE</scope>
    <source>
        <strain evidence="3">Df01</strain>
    </source>
</reference>
<dbReference type="PANTHER" id="PTHR12049:SF7">
    <property type="entry name" value="PROTEIN ARGININE METHYLTRANSFERASE NDUFAF7, MITOCHONDRIAL"/>
    <property type="match status" value="1"/>
</dbReference>
<dbReference type="InterPro" id="IPR038375">
    <property type="entry name" value="NDUFAF7_sf"/>
</dbReference>
<name>A0ABT7QLQ9_9GAMM</name>
<protein>
    <submittedName>
        <fullName evidence="3">SAM-dependent methyltransferase</fullName>
        <ecNumber evidence="3">2.1.1.-</ecNumber>
    </submittedName>
</protein>
<dbReference type="EC" id="2.1.1.-" evidence="3"/>
<dbReference type="Pfam" id="PF02636">
    <property type="entry name" value="Methyltransf_28"/>
    <property type="match status" value="1"/>
</dbReference>
<dbReference type="GO" id="GO:0008168">
    <property type="term" value="F:methyltransferase activity"/>
    <property type="evidence" value="ECO:0007669"/>
    <property type="project" value="UniProtKB-KW"/>
</dbReference>
<evidence type="ECO:0000256" key="1">
    <source>
        <dbReference type="ARBA" id="ARBA00022603"/>
    </source>
</evidence>
<keyword evidence="4" id="KW-1185">Reference proteome</keyword>
<organism evidence="3 4">
    <name type="scientific">Candidatus Doriopsillibacter californiensis</name>
    <dbReference type="NCBI Taxonomy" id="2970740"/>
    <lineage>
        <taxon>Bacteria</taxon>
        <taxon>Pseudomonadati</taxon>
        <taxon>Pseudomonadota</taxon>
        <taxon>Gammaproteobacteria</taxon>
        <taxon>Candidatus Tethybacterales</taxon>
        <taxon>Candidatus Persebacteraceae</taxon>
        <taxon>Candidatus Doriopsillibacter</taxon>
    </lineage>
</organism>
<proteinExistence type="predicted"/>
<accession>A0ABT7QLQ9</accession>